<dbReference type="RefSeq" id="WP_212189083.1">
    <property type="nucleotide sequence ID" value="NZ_JAGTAR010000007.1"/>
</dbReference>
<keyword evidence="1" id="KW-0472">Membrane</keyword>
<dbReference type="PANTHER" id="PTHR40115">
    <property type="entry name" value="INNER MEMBRANE PROTEIN WITH PEPSY TM HELIX"/>
    <property type="match status" value="1"/>
</dbReference>
<accession>A0A941F1Q6</accession>
<evidence type="ECO:0000313" key="3">
    <source>
        <dbReference type="Proteomes" id="UP000679220"/>
    </source>
</evidence>
<dbReference type="Proteomes" id="UP000679220">
    <property type="component" value="Unassembled WGS sequence"/>
</dbReference>
<keyword evidence="1" id="KW-0812">Transmembrane</keyword>
<reference evidence="2" key="2">
    <citation type="submission" date="2021-04" db="EMBL/GenBank/DDBJ databases">
        <authorList>
            <person name="Zhang T."/>
            <person name="Zhang Y."/>
            <person name="Lu D."/>
            <person name="Zuo D."/>
            <person name="Du Z."/>
        </authorList>
    </citation>
    <scope>NUCLEOTIDE SEQUENCE</scope>
    <source>
        <strain evidence="2">JR1</strain>
    </source>
</reference>
<keyword evidence="1" id="KW-1133">Transmembrane helix</keyword>
<reference evidence="2" key="1">
    <citation type="journal article" date="2018" name="Int. J. Syst. Evol. Microbiol.">
        <title>Carboxylicivirga sediminis sp. nov., isolated from coastal sediment.</title>
        <authorList>
            <person name="Wang F.Q."/>
            <person name="Ren L.H."/>
            <person name="Zou R.J."/>
            <person name="Sun Y.Z."/>
            <person name="Liu X.J."/>
            <person name="Jiang F."/>
            <person name="Liu L.J."/>
        </authorList>
    </citation>
    <scope>NUCLEOTIDE SEQUENCE</scope>
    <source>
        <strain evidence="2">JR1</strain>
    </source>
</reference>
<feature type="transmembrane region" description="Helical" evidence="1">
    <location>
        <begin position="20"/>
        <end position="37"/>
    </location>
</feature>
<dbReference type="EMBL" id="JAGTAR010000007">
    <property type="protein sequence ID" value="MBR8535176.1"/>
    <property type="molecule type" value="Genomic_DNA"/>
</dbReference>
<dbReference type="PANTHER" id="PTHR40115:SF1">
    <property type="entry name" value="INNER MEMBRANE PROTEIN WITH PEPSY TM HELIX"/>
    <property type="match status" value="1"/>
</dbReference>
<organism evidence="2 3">
    <name type="scientific">Carboxylicivirga sediminis</name>
    <dbReference type="NCBI Taxonomy" id="2006564"/>
    <lineage>
        <taxon>Bacteria</taxon>
        <taxon>Pseudomonadati</taxon>
        <taxon>Bacteroidota</taxon>
        <taxon>Bacteroidia</taxon>
        <taxon>Marinilabiliales</taxon>
        <taxon>Marinilabiliaceae</taxon>
        <taxon>Carboxylicivirga</taxon>
    </lineage>
</organism>
<dbReference type="InterPro" id="IPR032307">
    <property type="entry name" value="PepSY_TM-like_2"/>
</dbReference>
<evidence type="ECO:0000313" key="2">
    <source>
        <dbReference type="EMBL" id="MBR8535176.1"/>
    </source>
</evidence>
<dbReference type="Pfam" id="PF16357">
    <property type="entry name" value="PepSY_TM_like_2"/>
    <property type="match status" value="1"/>
</dbReference>
<keyword evidence="3" id="KW-1185">Reference proteome</keyword>
<gene>
    <name evidence="2" type="ORF">KDU71_06370</name>
</gene>
<name>A0A941F1Q6_9BACT</name>
<sequence length="182" mass="20732">MKWSNKAVRKWLRIIHRDLGYVMVGITIIYGISGYVLNHMDGKDPAYETIEGTLMLPAGLSKTQVETAWTLQTDLPALKRILPIDTEHYRLMLDGGIGVYQSHNGEVVYEQHRKKPFIYFINKLHYNKVGGWTIMGDIFAFTLIFFAISGLFMVKGPKGLAGRGKYYLLLGLAIPIIYIFML</sequence>
<comment type="caution">
    <text evidence="2">The sequence shown here is derived from an EMBL/GenBank/DDBJ whole genome shotgun (WGS) entry which is preliminary data.</text>
</comment>
<feature type="transmembrane region" description="Helical" evidence="1">
    <location>
        <begin position="132"/>
        <end position="154"/>
    </location>
</feature>
<feature type="transmembrane region" description="Helical" evidence="1">
    <location>
        <begin position="166"/>
        <end position="181"/>
    </location>
</feature>
<protein>
    <submittedName>
        <fullName evidence="2">PepSY-associated TM helix domain-containing protein</fullName>
    </submittedName>
</protein>
<proteinExistence type="predicted"/>
<dbReference type="AlphaFoldDB" id="A0A941F1Q6"/>
<evidence type="ECO:0000256" key="1">
    <source>
        <dbReference type="SAM" id="Phobius"/>
    </source>
</evidence>